<dbReference type="RefSeq" id="WP_013267309.1">
    <property type="nucleotide sequence ID" value="NC_014374.1"/>
</dbReference>
<dbReference type="GO" id="GO:0016831">
    <property type="term" value="F:carboxy-lyase activity"/>
    <property type="evidence" value="ECO:0007669"/>
    <property type="project" value="InterPro"/>
</dbReference>
<evidence type="ECO:0000313" key="7">
    <source>
        <dbReference type="Proteomes" id="UP000000346"/>
    </source>
</evidence>
<dbReference type="HOGENOM" id="CLU_023348_4_1_2"/>
<dbReference type="SUPFAM" id="SSF50475">
    <property type="entry name" value="FMN-binding split barrel"/>
    <property type="match status" value="1"/>
</dbReference>
<reference evidence="6 7" key="1">
    <citation type="journal article" date="2010" name="Appl. Environ. Microbiol.">
        <title>The genome sequence of the crenarchaeon Acidilobus saccharovorans supports a new order, Acidilobales, and suggests an important ecological role in terrestrial acidic hot springs.</title>
        <authorList>
            <person name="Mardanov A.V."/>
            <person name="Svetlitchnyi V.A."/>
            <person name="Beletsky A.V."/>
            <person name="Prokofeva M.I."/>
            <person name="Bonch-Osmolovskaya E.A."/>
            <person name="Ravin N.V."/>
            <person name="Skryabin K.G."/>
        </authorList>
    </citation>
    <scope>NUCLEOTIDE SEQUENCE [LARGE SCALE GENOMIC DNA]</scope>
    <source>
        <strain evidence="7">DSM 16705 / JCM 18335 / VKM B-2471 / 345-15</strain>
    </source>
</reference>
<evidence type="ECO:0000259" key="4">
    <source>
        <dbReference type="Pfam" id="PF20695"/>
    </source>
</evidence>
<feature type="region of interest" description="Disordered" evidence="2">
    <location>
        <begin position="442"/>
        <end position="461"/>
    </location>
</feature>
<organism evidence="6 7">
    <name type="scientific">Acidilobus saccharovorans (strain DSM 16705 / JCM 18335 / VKM B-2471 / 345-15)</name>
    <dbReference type="NCBI Taxonomy" id="666510"/>
    <lineage>
        <taxon>Archaea</taxon>
        <taxon>Thermoproteota</taxon>
        <taxon>Thermoprotei</taxon>
        <taxon>Acidilobales</taxon>
        <taxon>Acidilobaceae</taxon>
        <taxon>Acidilobus</taxon>
    </lineage>
</organism>
<dbReference type="AlphaFoldDB" id="D9PZ10"/>
<dbReference type="KEGG" id="asc:ASAC_1392"/>
<dbReference type="PANTHER" id="PTHR30108">
    <property type="entry name" value="3-OCTAPRENYL-4-HYDROXYBENZOATE CARBOXY-LYASE-RELATED"/>
    <property type="match status" value="1"/>
</dbReference>
<dbReference type="GeneID" id="9499649"/>
<sequence length="474" mass="52793">MMALRDLRQYLDLLESRGMLRRVKARVSPVLEIPEILRRLMRSGGPAVLFEDVEGSPGWRVAGNIFCCEDAVKLGLGVSSLDELGSRMPSPADVIRGNVTSLLRAASYLPRQGRPDFEERPDLRLTDLPAFKTWPKDGGRYLTYALLVHRESGELGESTNFGVYRVMIVNEREAVVHWQTYKRGYAEEARARERGEGRMPAALVIGADPGTLLAGVMPAPYPLDKYLVAGSLRGEGVEVHQLPNGIRVPAHAEVVLEGYIDLEDLRPEGPFGDHVGFYDRPDRQFPTFKLERAYARPDPIYYGTVVGRPPMEDSVIAKVVERTFLPLIRYLFPEVVDVSFPAEGWVQGLAVVSIRKRFPGEAVRVAMGLLGTGQMSLTKIIIVVDSDVNPHDLGQVTWAVSSFVDPSRDVIVVPQAPADELDVSYLPRRRVGSKLIVDATRKLKDETGGEPPEELEPDRDTVELVNRRWAEYGL</sequence>
<feature type="domain" description="3-octaprenyl-4-hydroxybenzoate carboxy-lyase-like Rift-related" evidence="3">
    <location>
        <begin position="119"/>
        <end position="309"/>
    </location>
</feature>
<dbReference type="Pfam" id="PF20696">
    <property type="entry name" value="UbiD_C"/>
    <property type="match status" value="1"/>
</dbReference>
<dbReference type="InterPro" id="IPR002830">
    <property type="entry name" value="UbiD"/>
</dbReference>
<dbReference type="Gene3D" id="3.40.1670.10">
    <property type="entry name" value="UbiD C-terminal domain-like"/>
    <property type="match status" value="1"/>
</dbReference>
<evidence type="ECO:0000259" key="3">
    <source>
        <dbReference type="Pfam" id="PF01977"/>
    </source>
</evidence>
<dbReference type="Pfam" id="PF01977">
    <property type="entry name" value="UbiD"/>
    <property type="match status" value="1"/>
</dbReference>
<dbReference type="EMBL" id="CP001742">
    <property type="protein sequence ID" value="ADL19797.1"/>
    <property type="molecule type" value="Genomic_DNA"/>
</dbReference>
<proteinExistence type="inferred from homology"/>
<evidence type="ECO:0000259" key="5">
    <source>
        <dbReference type="Pfam" id="PF20696"/>
    </source>
</evidence>
<name>D9PZ10_ACIS3</name>
<dbReference type="InterPro" id="IPR048304">
    <property type="entry name" value="UbiD_Rift_dom"/>
</dbReference>
<dbReference type="NCBIfam" id="TIGR00148">
    <property type="entry name" value="UbiD family decarboxylase"/>
    <property type="match status" value="1"/>
</dbReference>
<dbReference type="SUPFAM" id="SSF143968">
    <property type="entry name" value="UbiD C-terminal domain-like"/>
    <property type="match status" value="1"/>
</dbReference>
<feature type="domain" description="3-octaprenyl-4-hydroxybenzoate carboxy-lyase-like N-terminal" evidence="4">
    <location>
        <begin position="11"/>
        <end position="88"/>
    </location>
</feature>
<dbReference type="OrthoDB" id="8480at2157"/>
<keyword evidence="6" id="KW-0456">Lyase</keyword>
<dbReference type="GO" id="GO:0005737">
    <property type="term" value="C:cytoplasm"/>
    <property type="evidence" value="ECO:0007669"/>
    <property type="project" value="TreeGrafter"/>
</dbReference>
<accession>D9PZ10</accession>
<dbReference type="Proteomes" id="UP000000346">
    <property type="component" value="Chromosome"/>
</dbReference>
<dbReference type="STRING" id="666510.ASAC_1392"/>
<dbReference type="InterPro" id="IPR049383">
    <property type="entry name" value="UbiD-like_N"/>
</dbReference>
<evidence type="ECO:0000313" key="6">
    <source>
        <dbReference type="EMBL" id="ADL19797.1"/>
    </source>
</evidence>
<dbReference type="Pfam" id="PF20695">
    <property type="entry name" value="UbiD_N"/>
    <property type="match status" value="1"/>
</dbReference>
<feature type="domain" description="3-octaprenyl-4-hydroxybenzoate carboxy-lyase-like C-terminal" evidence="5">
    <location>
        <begin position="315"/>
        <end position="439"/>
    </location>
</feature>
<dbReference type="InParanoid" id="D9PZ10"/>
<evidence type="ECO:0000256" key="2">
    <source>
        <dbReference type="SAM" id="MobiDB-lite"/>
    </source>
</evidence>
<dbReference type="eggNOG" id="arCOG01671">
    <property type="taxonomic scope" value="Archaea"/>
</dbReference>
<dbReference type="FunCoup" id="D9PZ10">
    <property type="interactions" value="50"/>
</dbReference>
<gene>
    <name evidence="6" type="ordered locus">ASAC_1392</name>
</gene>
<keyword evidence="7" id="KW-1185">Reference proteome</keyword>
<dbReference type="PANTHER" id="PTHR30108:SF17">
    <property type="entry name" value="FERULIC ACID DECARBOXYLASE 1"/>
    <property type="match status" value="1"/>
</dbReference>
<comment type="similarity">
    <text evidence="1">Belongs to the UbiD family.</text>
</comment>
<dbReference type="InterPro" id="IPR049381">
    <property type="entry name" value="UbiD-like_C"/>
</dbReference>
<evidence type="ECO:0000256" key="1">
    <source>
        <dbReference type="ARBA" id="ARBA00010021"/>
    </source>
</evidence>
<protein>
    <submittedName>
        <fullName evidence="6">3-octaprenyl-4-hydroxybenzoate carboxy-lyase</fullName>
    </submittedName>
</protein>